<gene>
    <name evidence="1" type="ORF">EAI_05727</name>
</gene>
<evidence type="ECO:0000313" key="1">
    <source>
        <dbReference type="EMBL" id="EFN82340.1"/>
    </source>
</evidence>
<accession>E2BPP1</accession>
<reference evidence="1 2" key="1">
    <citation type="journal article" date="2010" name="Science">
        <title>Genomic comparison of the ants Camponotus floridanus and Harpegnathos saltator.</title>
        <authorList>
            <person name="Bonasio R."/>
            <person name="Zhang G."/>
            <person name="Ye C."/>
            <person name="Mutti N.S."/>
            <person name="Fang X."/>
            <person name="Qin N."/>
            <person name="Donahue G."/>
            <person name="Yang P."/>
            <person name="Li Q."/>
            <person name="Li C."/>
            <person name="Zhang P."/>
            <person name="Huang Z."/>
            <person name="Berger S.L."/>
            <person name="Reinberg D."/>
            <person name="Wang J."/>
            <person name="Liebig J."/>
        </authorList>
    </citation>
    <scope>NUCLEOTIDE SEQUENCE [LARGE SCALE GENOMIC DNA]</scope>
    <source>
        <strain evidence="1 2">R22 G/1</strain>
    </source>
</reference>
<dbReference type="Proteomes" id="UP000008237">
    <property type="component" value="Unassembled WGS sequence"/>
</dbReference>
<dbReference type="EMBL" id="GL449639">
    <property type="protein sequence ID" value="EFN82340.1"/>
    <property type="molecule type" value="Genomic_DNA"/>
</dbReference>
<feature type="non-terminal residue" evidence="1">
    <location>
        <position position="25"/>
    </location>
</feature>
<keyword evidence="2" id="KW-1185">Reference proteome</keyword>
<feature type="non-terminal residue" evidence="1">
    <location>
        <position position="1"/>
    </location>
</feature>
<dbReference type="InParanoid" id="E2BPP1"/>
<organism evidence="2">
    <name type="scientific">Harpegnathos saltator</name>
    <name type="common">Jerdon's jumping ant</name>
    <dbReference type="NCBI Taxonomy" id="610380"/>
    <lineage>
        <taxon>Eukaryota</taxon>
        <taxon>Metazoa</taxon>
        <taxon>Ecdysozoa</taxon>
        <taxon>Arthropoda</taxon>
        <taxon>Hexapoda</taxon>
        <taxon>Insecta</taxon>
        <taxon>Pterygota</taxon>
        <taxon>Neoptera</taxon>
        <taxon>Endopterygota</taxon>
        <taxon>Hymenoptera</taxon>
        <taxon>Apocrita</taxon>
        <taxon>Aculeata</taxon>
        <taxon>Formicoidea</taxon>
        <taxon>Formicidae</taxon>
        <taxon>Ponerinae</taxon>
        <taxon>Ponerini</taxon>
        <taxon>Harpegnathos</taxon>
    </lineage>
</organism>
<protein>
    <submittedName>
        <fullName evidence="1">Uncharacterized protein</fullName>
    </submittedName>
</protein>
<proteinExistence type="predicted"/>
<dbReference type="AlphaFoldDB" id="E2BPP1"/>
<evidence type="ECO:0000313" key="2">
    <source>
        <dbReference type="Proteomes" id="UP000008237"/>
    </source>
</evidence>
<sequence length="25" mass="3051">EMLFRVRQNFAKRINKCLNISGQHF</sequence>
<name>E2BPP1_HARSA</name>